<dbReference type="GO" id="GO:0017150">
    <property type="term" value="F:tRNA dihydrouridine synthase activity"/>
    <property type="evidence" value="ECO:0007669"/>
    <property type="project" value="InterPro"/>
</dbReference>
<feature type="binding site" evidence="9">
    <location>
        <begin position="225"/>
        <end position="226"/>
    </location>
    <ligand>
        <name>FMN</name>
        <dbReference type="ChEBI" id="CHEBI:58210"/>
    </ligand>
</feature>
<keyword evidence="6 7" id="KW-0560">Oxidoreductase</keyword>
<feature type="binding site" evidence="9">
    <location>
        <begin position="16"/>
        <end position="18"/>
    </location>
    <ligand>
        <name>FMN</name>
        <dbReference type="ChEBI" id="CHEBI:58210"/>
    </ligand>
</feature>
<protein>
    <recommendedName>
        <fullName evidence="7">tRNA-dihydrouridine synthase</fullName>
        <ecNumber evidence="7">1.3.1.-</ecNumber>
    </recommendedName>
</protein>
<dbReference type="InterPro" id="IPR004652">
    <property type="entry name" value="DusB-like"/>
</dbReference>
<evidence type="ECO:0000259" key="10">
    <source>
        <dbReference type="Pfam" id="PF01207"/>
    </source>
</evidence>
<accession>I7A184</accession>
<evidence type="ECO:0000256" key="5">
    <source>
        <dbReference type="ARBA" id="ARBA00022857"/>
    </source>
</evidence>
<name>I7A184_MELRP</name>
<dbReference type="InterPro" id="IPR018517">
    <property type="entry name" value="tRNA_hU_synthase_CS"/>
</dbReference>
<dbReference type="GO" id="GO:0003723">
    <property type="term" value="F:RNA binding"/>
    <property type="evidence" value="ECO:0007669"/>
    <property type="project" value="TreeGrafter"/>
</dbReference>
<dbReference type="InterPro" id="IPR035587">
    <property type="entry name" value="DUS-like_FMN-bd"/>
</dbReference>
<dbReference type="STRING" id="1191523.MROS_1724"/>
<evidence type="ECO:0000313" key="11">
    <source>
        <dbReference type="EMBL" id="AFN74958.1"/>
    </source>
</evidence>
<dbReference type="PIRSF" id="PIRSF006621">
    <property type="entry name" value="Dus"/>
    <property type="match status" value="1"/>
</dbReference>
<comment type="similarity">
    <text evidence="7">Belongs to the dus family.</text>
</comment>
<keyword evidence="3 7" id="KW-0288">FMN</keyword>
<dbReference type="Proteomes" id="UP000009011">
    <property type="component" value="Chromosome"/>
</dbReference>
<keyword evidence="4 7" id="KW-0819">tRNA processing</keyword>
<reference evidence="11 12" key="1">
    <citation type="journal article" date="2013" name="PLoS ONE">
        <title>Genomic analysis of Melioribacter roseus, facultatively anaerobic organotrophic bacterium representing a novel deep lineage within Bacteriodetes/Chlorobi group.</title>
        <authorList>
            <person name="Kadnikov V.V."/>
            <person name="Mardanov A.V."/>
            <person name="Podosokorskaya O.A."/>
            <person name="Gavrilov S.N."/>
            <person name="Kublanov I.V."/>
            <person name="Beletsky A.V."/>
            <person name="Bonch-Osmolovskaya E.A."/>
            <person name="Ravin N.V."/>
        </authorList>
    </citation>
    <scope>NUCLEOTIDE SEQUENCE [LARGE SCALE GENOMIC DNA]</scope>
    <source>
        <strain evidence="12">JCM 17771 / P3M-2</strain>
    </source>
</reference>
<evidence type="ECO:0000256" key="8">
    <source>
        <dbReference type="PIRSR" id="PIRSR006621-1"/>
    </source>
</evidence>
<dbReference type="OrthoDB" id="9764501at2"/>
<dbReference type="EMBL" id="CP003557">
    <property type="protein sequence ID" value="AFN74958.1"/>
    <property type="molecule type" value="Genomic_DNA"/>
</dbReference>
<dbReference type="SUPFAM" id="SSF51395">
    <property type="entry name" value="FMN-linked oxidoreductases"/>
    <property type="match status" value="1"/>
</dbReference>
<dbReference type="PATRIC" id="fig|1191523.3.peg.1829"/>
<sequence>MGIGNLDLENRLFLAPMAEITDSPFRRIARERGAGLVFTQMVSALGLVEGDFNTLRYLVFDRAEKPIGVQILGNDPSIIGEAVNEISRYKPDLIDLNCGCPVDKVTSCNMGAALLNDPKRIGKIVDSMAKNSNGIPISVKIRLGYDDRNIEILDIVRAVENNGASFITVHARTKKQRYDSEANWEWIRKIMEFTKLKVIGNGSLFTPQDVKKMIETTGCYSAMIARGALGNPFIFERFNKLSAEGFDPGHPDVDTTAEVLKKHLKLLEYEYGPVNALDKGKKQLLWYFRFFPELESLLKNVFGILAYSDLYEIVDEHALLIKKANIENFTNTEIDFRFRKKVLYWLETDEFEALM</sequence>
<feature type="active site" description="Proton donor" evidence="8">
    <location>
        <position position="100"/>
    </location>
</feature>
<evidence type="ECO:0000256" key="1">
    <source>
        <dbReference type="ARBA" id="ARBA00001917"/>
    </source>
</evidence>
<dbReference type="PANTHER" id="PTHR45846">
    <property type="entry name" value="TRNA-DIHYDROURIDINE(47) SYNTHASE [NAD(P)(+)]-LIKE"/>
    <property type="match status" value="1"/>
</dbReference>
<organism evidence="11 12">
    <name type="scientific">Melioribacter roseus (strain DSM 23840 / JCM 17771 / VKM B-2668 / P3M-2)</name>
    <dbReference type="NCBI Taxonomy" id="1191523"/>
    <lineage>
        <taxon>Bacteria</taxon>
        <taxon>Pseudomonadati</taxon>
        <taxon>Ignavibacteriota</taxon>
        <taxon>Ignavibacteria</taxon>
        <taxon>Ignavibacteriales</taxon>
        <taxon>Melioribacteraceae</taxon>
        <taxon>Melioribacter</taxon>
    </lineage>
</organism>
<evidence type="ECO:0000256" key="7">
    <source>
        <dbReference type="PIRNR" id="PIRNR006621"/>
    </source>
</evidence>
<keyword evidence="12" id="KW-1185">Reference proteome</keyword>
<feature type="domain" description="DUS-like FMN-binding" evidence="10">
    <location>
        <begin position="14"/>
        <end position="293"/>
    </location>
</feature>
<comment type="function">
    <text evidence="7">Catalyzes the synthesis of 5,6-dihydrouridine (D), a modified base found in the D-loop of most tRNAs, via the reduction of the C5-C6 double bond in target uridines.</text>
</comment>
<feature type="binding site" evidence="9">
    <location>
        <position position="170"/>
    </location>
    <ligand>
        <name>FMN</name>
        <dbReference type="ChEBI" id="CHEBI:58210"/>
    </ligand>
</feature>
<dbReference type="InterPro" id="IPR001269">
    <property type="entry name" value="DUS_fam"/>
</dbReference>
<evidence type="ECO:0000256" key="2">
    <source>
        <dbReference type="ARBA" id="ARBA00022630"/>
    </source>
</evidence>
<feature type="binding site" evidence="9">
    <location>
        <position position="70"/>
    </location>
    <ligand>
        <name>FMN</name>
        <dbReference type="ChEBI" id="CHEBI:58210"/>
    </ligand>
</feature>
<dbReference type="Pfam" id="PF01207">
    <property type="entry name" value="Dus"/>
    <property type="match status" value="1"/>
</dbReference>
<dbReference type="NCBIfam" id="TIGR00737">
    <property type="entry name" value="nifR3_yhdG"/>
    <property type="match status" value="1"/>
</dbReference>
<dbReference type="PANTHER" id="PTHR45846:SF1">
    <property type="entry name" value="TRNA-DIHYDROURIDINE(47) SYNTHASE [NAD(P)(+)]-LIKE"/>
    <property type="match status" value="1"/>
</dbReference>
<comment type="cofactor">
    <cofactor evidence="1 7 9">
        <name>FMN</name>
        <dbReference type="ChEBI" id="CHEBI:58210"/>
    </cofactor>
</comment>
<evidence type="ECO:0000256" key="6">
    <source>
        <dbReference type="ARBA" id="ARBA00023002"/>
    </source>
</evidence>
<evidence type="ECO:0000256" key="9">
    <source>
        <dbReference type="PIRSR" id="PIRSR006621-2"/>
    </source>
</evidence>
<dbReference type="HOGENOM" id="CLU_013299_0_3_10"/>
<dbReference type="Gene3D" id="3.20.20.70">
    <property type="entry name" value="Aldolase class I"/>
    <property type="match status" value="1"/>
</dbReference>
<proteinExistence type="inferred from homology"/>
<feature type="binding site" evidence="9">
    <location>
        <position position="140"/>
    </location>
    <ligand>
        <name>FMN</name>
        <dbReference type="ChEBI" id="CHEBI:58210"/>
    </ligand>
</feature>
<dbReference type="CDD" id="cd02801">
    <property type="entry name" value="DUS_like_FMN"/>
    <property type="match status" value="1"/>
</dbReference>
<gene>
    <name evidence="11" type="ordered locus">MROS_1724</name>
</gene>
<evidence type="ECO:0000313" key="12">
    <source>
        <dbReference type="Proteomes" id="UP000009011"/>
    </source>
</evidence>
<dbReference type="InterPro" id="IPR013785">
    <property type="entry name" value="Aldolase_TIM"/>
</dbReference>
<evidence type="ECO:0000256" key="3">
    <source>
        <dbReference type="ARBA" id="ARBA00022643"/>
    </source>
</evidence>
<keyword evidence="2 7" id="KW-0285">Flavoprotein</keyword>
<dbReference type="EC" id="1.3.1.-" evidence="7"/>
<dbReference type="KEGG" id="mro:MROS_1724"/>
<dbReference type="eggNOG" id="COG0042">
    <property type="taxonomic scope" value="Bacteria"/>
</dbReference>
<evidence type="ECO:0000256" key="4">
    <source>
        <dbReference type="ARBA" id="ARBA00022694"/>
    </source>
</evidence>
<keyword evidence="5" id="KW-0521">NADP</keyword>
<dbReference type="AlphaFoldDB" id="I7A184"/>
<dbReference type="GO" id="GO:0050660">
    <property type="term" value="F:flavin adenine dinucleotide binding"/>
    <property type="evidence" value="ECO:0007669"/>
    <property type="project" value="InterPro"/>
</dbReference>
<keyword evidence="9" id="KW-0547">Nucleotide-binding</keyword>
<dbReference type="RefSeq" id="WP_014856392.1">
    <property type="nucleotide sequence ID" value="NC_018178.1"/>
</dbReference>
<dbReference type="PROSITE" id="PS01136">
    <property type="entry name" value="UPF0034"/>
    <property type="match status" value="1"/>
</dbReference>